<evidence type="ECO:0000313" key="2">
    <source>
        <dbReference type="EMBL" id="PHT47166.1"/>
    </source>
</evidence>
<feature type="compositionally biased region" description="Polar residues" evidence="1">
    <location>
        <begin position="96"/>
        <end position="108"/>
    </location>
</feature>
<dbReference type="Proteomes" id="UP000224567">
    <property type="component" value="Unassembled WGS sequence"/>
</dbReference>
<proteinExistence type="predicted"/>
<comment type="caution">
    <text evidence="2">The sequence shown here is derived from an EMBL/GenBank/DDBJ whole genome shotgun (WGS) entry which is preliminary data.</text>
</comment>
<evidence type="ECO:0000256" key="1">
    <source>
        <dbReference type="SAM" id="MobiDB-lite"/>
    </source>
</evidence>
<feature type="region of interest" description="Disordered" evidence="1">
    <location>
        <begin position="70"/>
        <end position="108"/>
    </location>
</feature>
<sequence>MVHHLIEGSETTKEIIKDDGKDPNLKYICWANNYDQLKAWMLRSIETEILNNNDEEKESMPRHDQAFISQRGRGRGRGGGRFNSRGRGFNPEVRYNPNSHQNSNFNDNKNEQITKNIHWKKTSPHQHGENIVKCQIYGKFNHTALECWNRFDHSFQSEEKLPKALAAMSLKAEEDPNLYANSGATTYILNDIGELSKVMRYRGDDTILVGNGESLNISITPHISG</sequence>
<protein>
    <submittedName>
        <fullName evidence="2">Uncharacterized protein</fullName>
    </submittedName>
</protein>
<organism evidence="2 3">
    <name type="scientific">Capsicum baccatum</name>
    <name type="common">Peruvian pepper</name>
    <dbReference type="NCBI Taxonomy" id="33114"/>
    <lineage>
        <taxon>Eukaryota</taxon>
        <taxon>Viridiplantae</taxon>
        <taxon>Streptophyta</taxon>
        <taxon>Embryophyta</taxon>
        <taxon>Tracheophyta</taxon>
        <taxon>Spermatophyta</taxon>
        <taxon>Magnoliopsida</taxon>
        <taxon>eudicotyledons</taxon>
        <taxon>Gunneridae</taxon>
        <taxon>Pentapetalae</taxon>
        <taxon>asterids</taxon>
        <taxon>lamiids</taxon>
        <taxon>Solanales</taxon>
        <taxon>Solanaceae</taxon>
        <taxon>Solanoideae</taxon>
        <taxon>Capsiceae</taxon>
        <taxon>Capsicum</taxon>
    </lineage>
</organism>
<dbReference type="OrthoDB" id="1845088at2759"/>
<reference evidence="2 3" key="1">
    <citation type="journal article" date="2017" name="Genome Biol.">
        <title>New reference genome sequences of hot pepper reveal the massive evolution of plant disease-resistance genes by retroduplication.</title>
        <authorList>
            <person name="Kim S."/>
            <person name="Park J."/>
            <person name="Yeom S.I."/>
            <person name="Kim Y.M."/>
            <person name="Seo E."/>
            <person name="Kim K.T."/>
            <person name="Kim M.S."/>
            <person name="Lee J.M."/>
            <person name="Cheong K."/>
            <person name="Shin H.S."/>
            <person name="Kim S.B."/>
            <person name="Han K."/>
            <person name="Lee J."/>
            <person name="Park M."/>
            <person name="Lee H.A."/>
            <person name="Lee H.Y."/>
            <person name="Lee Y."/>
            <person name="Oh S."/>
            <person name="Lee J.H."/>
            <person name="Choi E."/>
            <person name="Choi E."/>
            <person name="Lee S.E."/>
            <person name="Jeon J."/>
            <person name="Kim H."/>
            <person name="Choi G."/>
            <person name="Song H."/>
            <person name="Lee J."/>
            <person name="Lee S.C."/>
            <person name="Kwon J.K."/>
            <person name="Lee H.Y."/>
            <person name="Koo N."/>
            <person name="Hong Y."/>
            <person name="Kim R.W."/>
            <person name="Kang W.H."/>
            <person name="Huh J.H."/>
            <person name="Kang B.C."/>
            <person name="Yang T.J."/>
            <person name="Lee Y.H."/>
            <person name="Bennetzen J.L."/>
            <person name="Choi D."/>
        </authorList>
    </citation>
    <scope>NUCLEOTIDE SEQUENCE [LARGE SCALE GENOMIC DNA]</scope>
    <source>
        <strain evidence="3">cv. PBC81</strain>
    </source>
</reference>
<keyword evidence="3" id="KW-1185">Reference proteome</keyword>
<gene>
    <name evidence="2" type="ORF">CQW23_11374</name>
</gene>
<evidence type="ECO:0000313" key="3">
    <source>
        <dbReference type="Proteomes" id="UP000224567"/>
    </source>
</evidence>
<reference evidence="3" key="2">
    <citation type="journal article" date="2017" name="J. Anim. Genet.">
        <title>Multiple reference genome sequences of hot pepper reveal the massive evolution of plant disease resistance genes by retroduplication.</title>
        <authorList>
            <person name="Kim S."/>
            <person name="Park J."/>
            <person name="Yeom S.-I."/>
            <person name="Kim Y.-M."/>
            <person name="Seo E."/>
            <person name="Kim K.-T."/>
            <person name="Kim M.-S."/>
            <person name="Lee J.M."/>
            <person name="Cheong K."/>
            <person name="Shin H.-S."/>
            <person name="Kim S.-B."/>
            <person name="Han K."/>
            <person name="Lee J."/>
            <person name="Park M."/>
            <person name="Lee H.-A."/>
            <person name="Lee H.-Y."/>
            <person name="Lee Y."/>
            <person name="Oh S."/>
            <person name="Lee J.H."/>
            <person name="Choi E."/>
            <person name="Choi E."/>
            <person name="Lee S.E."/>
            <person name="Jeon J."/>
            <person name="Kim H."/>
            <person name="Choi G."/>
            <person name="Song H."/>
            <person name="Lee J."/>
            <person name="Lee S.-C."/>
            <person name="Kwon J.-K."/>
            <person name="Lee H.-Y."/>
            <person name="Koo N."/>
            <person name="Hong Y."/>
            <person name="Kim R.W."/>
            <person name="Kang W.-H."/>
            <person name="Huh J.H."/>
            <person name="Kang B.-C."/>
            <person name="Yang T.-J."/>
            <person name="Lee Y.-H."/>
            <person name="Bennetzen J.L."/>
            <person name="Choi D."/>
        </authorList>
    </citation>
    <scope>NUCLEOTIDE SEQUENCE [LARGE SCALE GENOMIC DNA]</scope>
    <source>
        <strain evidence="3">cv. PBC81</strain>
    </source>
</reference>
<dbReference type="AlphaFoldDB" id="A0A2G2WPK0"/>
<accession>A0A2G2WPK0</accession>
<name>A0A2G2WPK0_CAPBA</name>
<dbReference type="EMBL" id="MLFT02000005">
    <property type="protein sequence ID" value="PHT47166.1"/>
    <property type="molecule type" value="Genomic_DNA"/>
</dbReference>